<keyword evidence="2" id="KW-1185">Reference proteome</keyword>
<proteinExistence type="predicted"/>
<sequence>MNVSLNQILNGKDTSNSITKEQNTKKEELSWLIQDVLPQKFLRMKEEIRNIHELLTKPESKTEVILKSGEKETECGSLNISNCCIENLILTADVPVHEGGNLFILEFKPNTKYELLQLSNFVKSIDNIIHSFSETTNFFDHTSAIEFLEELKVKLNKSMSVLYAGELDDLHPLIEVDQNLFEKGIKDTQVVDIEISKDVLKIDVLELKTSLKSKISDFLGMFGNYSRSGNTIMYKNELYSVRSEIKAYARIDQITLALDVLSSSLVSCNKILCQLLSFV</sequence>
<evidence type="ECO:0000313" key="1">
    <source>
        <dbReference type="EMBL" id="PWA03144.1"/>
    </source>
</evidence>
<accession>A0A2U1JDQ6</accession>
<protein>
    <submittedName>
        <fullName evidence="1">Uncharacterized protein</fullName>
    </submittedName>
</protein>
<name>A0A2U1JDQ6_SMIAN</name>
<comment type="caution">
    <text evidence="1">The sequence shown here is derived from an EMBL/GenBank/DDBJ whole genome shotgun (WGS) entry which is preliminary data.</text>
</comment>
<reference evidence="1 2" key="1">
    <citation type="journal article" date="2018" name="MBio">
        <title>Comparative Genomics Reveals the Core Gene Toolbox for the Fungus-Insect Symbiosis.</title>
        <authorList>
            <person name="Wang Y."/>
            <person name="Stata M."/>
            <person name="Wang W."/>
            <person name="Stajich J.E."/>
            <person name="White M.M."/>
            <person name="Moncalvo J.M."/>
        </authorList>
    </citation>
    <scope>NUCLEOTIDE SEQUENCE [LARGE SCALE GENOMIC DNA]</scope>
    <source>
        <strain evidence="1 2">AUS-126-30</strain>
    </source>
</reference>
<evidence type="ECO:0000313" key="2">
    <source>
        <dbReference type="Proteomes" id="UP000245591"/>
    </source>
</evidence>
<gene>
    <name evidence="1" type="ORF">BB558_000689</name>
</gene>
<dbReference type="AlphaFoldDB" id="A0A2U1JDQ6"/>
<dbReference type="Proteomes" id="UP000245591">
    <property type="component" value="Unassembled WGS sequence"/>
</dbReference>
<dbReference type="EMBL" id="MBFU01000028">
    <property type="protein sequence ID" value="PWA03144.1"/>
    <property type="molecule type" value="Genomic_DNA"/>
</dbReference>
<organism evidence="1 2">
    <name type="scientific">Smittium angustum</name>
    <dbReference type="NCBI Taxonomy" id="133377"/>
    <lineage>
        <taxon>Eukaryota</taxon>
        <taxon>Fungi</taxon>
        <taxon>Fungi incertae sedis</taxon>
        <taxon>Zoopagomycota</taxon>
        <taxon>Kickxellomycotina</taxon>
        <taxon>Harpellomycetes</taxon>
        <taxon>Harpellales</taxon>
        <taxon>Legeriomycetaceae</taxon>
        <taxon>Smittium</taxon>
    </lineage>
</organism>